<keyword evidence="3" id="KW-1185">Reference proteome</keyword>
<feature type="transmembrane region" description="Helical" evidence="1">
    <location>
        <begin position="169"/>
        <end position="187"/>
    </location>
</feature>
<accession>A0A318JR88</accession>
<feature type="transmembrane region" description="Helical" evidence="1">
    <location>
        <begin position="312"/>
        <end position="332"/>
    </location>
</feature>
<keyword evidence="1" id="KW-1133">Transmembrane helix</keyword>
<proteinExistence type="predicted"/>
<comment type="caution">
    <text evidence="2">The sequence shown here is derived from an EMBL/GenBank/DDBJ whole genome shotgun (WGS) entry which is preliminary data.</text>
</comment>
<sequence length="362" mass="38820">MPTTPIAAAPESAAPARHRRRAAVARLHRPLTWMTFAMAALVVCCLVGMVVDDRMLLGESIWLKPMKFGLAFVLYGLTLAWLLSLPHRGSRATWWLGTVFAAAGFIDVGFIVVQAARGTFSHFNSETDAVNVIGQQVFQSGVPGLFLANLIIVLILCWQRLVDRPTSRAIHAGLFLAVAGMMLGYLMGFTGKQLVRDADGNVVELVAGHTVLDPAVRDLSPRDAAAGLPITHWSTIGGDLRVPHFLGLHGIQVLLLAVVVLAWLAPRYRWLRAERTRAAVIGVLALGYAGLLAIVFAQAMRAQSLVHPDATTLIAFAGLVTGVVTLLGLVYWRARSAADDADTRGDAAHVVAEPARNIPAGV</sequence>
<dbReference type="RefSeq" id="WP_040731280.1">
    <property type="nucleotide sequence ID" value="NZ_QJKF01000018.1"/>
</dbReference>
<feature type="transmembrane region" description="Helical" evidence="1">
    <location>
        <begin position="246"/>
        <end position="266"/>
    </location>
</feature>
<protein>
    <submittedName>
        <fullName evidence="2">Uncharacterized protein</fullName>
    </submittedName>
</protein>
<dbReference type="EMBL" id="QJKF01000018">
    <property type="protein sequence ID" value="PXX57366.1"/>
    <property type="molecule type" value="Genomic_DNA"/>
</dbReference>
<keyword evidence="1" id="KW-0812">Transmembrane</keyword>
<feature type="transmembrane region" description="Helical" evidence="1">
    <location>
        <begin position="92"/>
        <end position="116"/>
    </location>
</feature>
<feature type="transmembrane region" description="Helical" evidence="1">
    <location>
        <begin position="278"/>
        <end position="300"/>
    </location>
</feature>
<keyword evidence="1" id="KW-0472">Membrane</keyword>
<feature type="transmembrane region" description="Helical" evidence="1">
    <location>
        <begin position="31"/>
        <end position="51"/>
    </location>
</feature>
<reference evidence="2 3" key="1">
    <citation type="submission" date="2018-05" db="EMBL/GenBank/DDBJ databases">
        <title>Genomic Encyclopedia of Type Strains, Phase IV (KMG-IV): sequencing the most valuable type-strain genomes for metagenomic binning, comparative biology and taxonomic classification.</title>
        <authorList>
            <person name="Goeker M."/>
        </authorList>
    </citation>
    <scope>NUCLEOTIDE SEQUENCE [LARGE SCALE GENOMIC DNA]</scope>
    <source>
        <strain evidence="2 3">DSM 44704</strain>
    </source>
</reference>
<gene>
    <name evidence="2" type="ORF">DFR70_11821</name>
</gene>
<evidence type="ECO:0000256" key="1">
    <source>
        <dbReference type="SAM" id="Phobius"/>
    </source>
</evidence>
<dbReference type="Proteomes" id="UP000247569">
    <property type="component" value="Unassembled WGS sequence"/>
</dbReference>
<organism evidence="2 3">
    <name type="scientific">Nocardia tenerifensis</name>
    <dbReference type="NCBI Taxonomy" id="228006"/>
    <lineage>
        <taxon>Bacteria</taxon>
        <taxon>Bacillati</taxon>
        <taxon>Actinomycetota</taxon>
        <taxon>Actinomycetes</taxon>
        <taxon>Mycobacteriales</taxon>
        <taxon>Nocardiaceae</taxon>
        <taxon>Nocardia</taxon>
    </lineage>
</organism>
<name>A0A318JR88_9NOCA</name>
<dbReference type="AlphaFoldDB" id="A0A318JR88"/>
<feature type="transmembrane region" description="Helical" evidence="1">
    <location>
        <begin position="136"/>
        <end position="157"/>
    </location>
</feature>
<evidence type="ECO:0000313" key="3">
    <source>
        <dbReference type="Proteomes" id="UP000247569"/>
    </source>
</evidence>
<evidence type="ECO:0000313" key="2">
    <source>
        <dbReference type="EMBL" id="PXX57366.1"/>
    </source>
</evidence>
<feature type="transmembrane region" description="Helical" evidence="1">
    <location>
        <begin position="66"/>
        <end position="85"/>
    </location>
</feature>